<dbReference type="PANTHER" id="PTHR34653:SF1">
    <property type="entry name" value="FLAGELLAR HOOK-BASAL BODY COMPLEX PROTEIN FLIE"/>
    <property type="match status" value="1"/>
</dbReference>
<comment type="caution">
    <text evidence="7">The sequence shown here is derived from an EMBL/GenBank/DDBJ whole genome shotgun (WGS) entry which is preliminary data.</text>
</comment>
<evidence type="ECO:0000256" key="1">
    <source>
        <dbReference type="ARBA" id="ARBA00004117"/>
    </source>
</evidence>
<evidence type="ECO:0000256" key="3">
    <source>
        <dbReference type="ARBA" id="ARBA00023143"/>
    </source>
</evidence>
<dbReference type="RefSeq" id="WP_190259218.1">
    <property type="nucleotide sequence ID" value="NZ_QFGA01000003.1"/>
</dbReference>
<evidence type="ECO:0000256" key="5">
    <source>
        <dbReference type="NCBIfam" id="TIGR00205"/>
    </source>
</evidence>
<dbReference type="GO" id="GO:0009425">
    <property type="term" value="C:bacterial-type flagellum basal body"/>
    <property type="evidence" value="ECO:0007669"/>
    <property type="project" value="UniProtKB-SubCell"/>
</dbReference>
<dbReference type="GO" id="GO:0071973">
    <property type="term" value="P:bacterial-type flagellum-dependent cell motility"/>
    <property type="evidence" value="ECO:0007669"/>
    <property type="project" value="InterPro"/>
</dbReference>
<keyword evidence="3 4" id="KW-0975">Bacterial flagellum</keyword>
<evidence type="ECO:0000256" key="2">
    <source>
        <dbReference type="ARBA" id="ARBA00009272"/>
    </source>
</evidence>
<keyword evidence="7" id="KW-0966">Cell projection</keyword>
<keyword evidence="7" id="KW-0282">Flagellum</keyword>
<protein>
    <recommendedName>
        <fullName evidence="4 5">Flagellar hook-basal body complex protein FliE</fullName>
    </recommendedName>
</protein>
<feature type="region of interest" description="Disordered" evidence="6">
    <location>
        <begin position="1"/>
        <end position="23"/>
    </location>
</feature>
<dbReference type="InterPro" id="IPR001624">
    <property type="entry name" value="FliE"/>
</dbReference>
<organism evidence="7 8">
    <name type="scientific">Pelotomaculum schinkii</name>
    <dbReference type="NCBI Taxonomy" id="78350"/>
    <lineage>
        <taxon>Bacteria</taxon>
        <taxon>Bacillati</taxon>
        <taxon>Bacillota</taxon>
        <taxon>Clostridia</taxon>
        <taxon>Eubacteriales</taxon>
        <taxon>Desulfotomaculaceae</taxon>
        <taxon>Pelotomaculum</taxon>
    </lineage>
</organism>
<name>A0A4Y7R828_9FIRM</name>
<keyword evidence="7" id="KW-0969">Cilium</keyword>
<dbReference type="AlphaFoldDB" id="A0A4Y7R828"/>
<dbReference type="GO" id="GO:0003774">
    <property type="term" value="F:cytoskeletal motor activity"/>
    <property type="evidence" value="ECO:0007669"/>
    <property type="project" value="InterPro"/>
</dbReference>
<comment type="similarity">
    <text evidence="2 4">Belongs to the FliE family.</text>
</comment>
<evidence type="ECO:0000256" key="4">
    <source>
        <dbReference type="HAMAP-Rule" id="MF_00724"/>
    </source>
</evidence>
<dbReference type="HAMAP" id="MF_00724">
    <property type="entry name" value="FliE"/>
    <property type="match status" value="1"/>
</dbReference>
<dbReference type="GO" id="GO:0005198">
    <property type="term" value="F:structural molecule activity"/>
    <property type="evidence" value="ECO:0007669"/>
    <property type="project" value="UniProtKB-UniRule"/>
</dbReference>
<proteinExistence type="inferred from homology"/>
<evidence type="ECO:0000313" key="7">
    <source>
        <dbReference type="EMBL" id="TEB04932.1"/>
    </source>
</evidence>
<dbReference type="NCBIfam" id="TIGR00205">
    <property type="entry name" value="fliE"/>
    <property type="match status" value="1"/>
</dbReference>
<gene>
    <name evidence="4 7" type="primary">fliE</name>
    <name evidence="7" type="ORF">Psch_03695</name>
</gene>
<dbReference type="Pfam" id="PF02049">
    <property type="entry name" value="FliE"/>
    <property type="match status" value="1"/>
</dbReference>
<accession>A0A4Y7R828</accession>
<evidence type="ECO:0000256" key="6">
    <source>
        <dbReference type="SAM" id="MobiDB-lite"/>
    </source>
</evidence>
<evidence type="ECO:0000313" key="8">
    <source>
        <dbReference type="Proteomes" id="UP000298324"/>
    </source>
</evidence>
<dbReference type="PANTHER" id="PTHR34653">
    <property type="match status" value="1"/>
</dbReference>
<dbReference type="Proteomes" id="UP000298324">
    <property type="component" value="Unassembled WGS sequence"/>
</dbReference>
<comment type="subcellular location">
    <subcellularLocation>
        <location evidence="1 4">Bacterial flagellum basal body</location>
    </subcellularLocation>
</comment>
<dbReference type="PRINTS" id="PR01006">
    <property type="entry name" value="FLGHOOKFLIE"/>
</dbReference>
<sequence>MQVLPVGQPFLPPQPAGTGAKQEAGGASFAGVLDNALKKLNDTQVKADQLTSELLTGEIQDIHQVTIAMTEAKLAMQLAVEVRNKIIEAYQEVSRMQV</sequence>
<dbReference type="EMBL" id="QFGA01000003">
    <property type="protein sequence ID" value="TEB04932.1"/>
    <property type="molecule type" value="Genomic_DNA"/>
</dbReference>
<keyword evidence="8" id="KW-1185">Reference proteome</keyword>
<reference evidence="7 8" key="1">
    <citation type="journal article" date="2018" name="Environ. Microbiol.">
        <title>Novel energy conservation strategies and behaviour of Pelotomaculum schinkii driving syntrophic propionate catabolism.</title>
        <authorList>
            <person name="Hidalgo-Ahumada C.A.P."/>
            <person name="Nobu M.K."/>
            <person name="Narihiro T."/>
            <person name="Tamaki H."/>
            <person name="Liu W.T."/>
            <person name="Kamagata Y."/>
            <person name="Stams A.J.M."/>
            <person name="Imachi H."/>
            <person name="Sousa D.Z."/>
        </authorList>
    </citation>
    <scope>NUCLEOTIDE SEQUENCE [LARGE SCALE GENOMIC DNA]</scope>
    <source>
        <strain evidence="7 8">HH</strain>
    </source>
</reference>